<dbReference type="GO" id="GO:0044550">
    <property type="term" value="P:secondary metabolite biosynthetic process"/>
    <property type="evidence" value="ECO:0007669"/>
    <property type="project" value="TreeGrafter"/>
</dbReference>
<evidence type="ECO:0000313" key="2">
    <source>
        <dbReference type="EMBL" id="CAF0970414.1"/>
    </source>
</evidence>
<dbReference type="GO" id="GO:0005737">
    <property type="term" value="C:cytoplasm"/>
    <property type="evidence" value="ECO:0007669"/>
    <property type="project" value="TreeGrafter"/>
</dbReference>
<reference evidence="2" key="1">
    <citation type="submission" date="2021-02" db="EMBL/GenBank/DDBJ databases">
        <authorList>
            <person name="Nowell W R."/>
        </authorList>
    </citation>
    <scope>NUCLEOTIDE SEQUENCE</scope>
</reference>
<evidence type="ECO:0000313" key="3">
    <source>
        <dbReference type="Proteomes" id="UP000663860"/>
    </source>
</evidence>
<feature type="domain" description="Condensation" evidence="1">
    <location>
        <begin position="1"/>
        <end position="145"/>
    </location>
</feature>
<sequence>MFVSTLPYRVQLDSHWSFDEVVKYVQEKCLSILEHSHYPLQHILANLHLTQSNLGFLETMFDFITISEEVNGLCLNGVNLEQVWLNELYDMAKFDFSLTFIYNPLSDDNQLSCSFVCSRDLFNRTTLTIIGRRIQYVLEQLFSSKSSSKCMDLYCTSISKVDLILLEEVEERQAIMFHRLQNMINEGMLIFHLFLCI</sequence>
<dbReference type="AlphaFoldDB" id="A0A814ET84"/>
<dbReference type="Pfam" id="PF00668">
    <property type="entry name" value="Condensation"/>
    <property type="match status" value="1"/>
</dbReference>
<dbReference type="Proteomes" id="UP000663860">
    <property type="component" value="Unassembled WGS sequence"/>
</dbReference>
<dbReference type="GO" id="GO:0043041">
    <property type="term" value="P:amino acid activation for nonribosomal peptide biosynthetic process"/>
    <property type="evidence" value="ECO:0007669"/>
    <property type="project" value="TreeGrafter"/>
</dbReference>
<evidence type="ECO:0000259" key="1">
    <source>
        <dbReference type="Pfam" id="PF00668"/>
    </source>
</evidence>
<protein>
    <recommendedName>
        <fullName evidence="1">Condensation domain-containing protein</fullName>
    </recommendedName>
</protein>
<dbReference type="PANTHER" id="PTHR45527:SF1">
    <property type="entry name" value="FATTY ACID SYNTHASE"/>
    <property type="match status" value="1"/>
</dbReference>
<organism evidence="2 3">
    <name type="scientific">Adineta steineri</name>
    <dbReference type="NCBI Taxonomy" id="433720"/>
    <lineage>
        <taxon>Eukaryota</taxon>
        <taxon>Metazoa</taxon>
        <taxon>Spiralia</taxon>
        <taxon>Gnathifera</taxon>
        <taxon>Rotifera</taxon>
        <taxon>Eurotatoria</taxon>
        <taxon>Bdelloidea</taxon>
        <taxon>Adinetida</taxon>
        <taxon>Adinetidae</taxon>
        <taxon>Adineta</taxon>
    </lineage>
</organism>
<dbReference type="EMBL" id="CAJNOE010000141">
    <property type="protein sequence ID" value="CAF0970414.1"/>
    <property type="molecule type" value="Genomic_DNA"/>
</dbReference>
<accession>A0A814ET84</accession>
<dbReference type="GO" id="GO:0031177">
    <property type="term" value="F:phosphopantetheine binding"/>
    <property type="evidence" value="ECO:0007669"/>
    <property type="project" value="TreeGrafter"/>
</dbReference>
<dbReference type="Gene3D" id="3.30.559.30">
    <property type="entry name" value="Nonribosomal peptide synthetase, condensation domain"/>
    <property type="match status" value="1"/>
</dbReference>
<dbReference type="SUPFAM" id="SSF52777">
    <property type="entry name" value="CoA-dependent acyltransferases"/>
    <property type="match status" value="1"/>
</dbReference>
<dbReference type="GO" id="GO:0003824">
    <property type="term" value="F:catalytic activity"/>
    <property type="evidence" value="ECO:0007669"/>
    <property type="project" value="InterPro"/>
</dbReference>
<gene>
    <name evidence="2" type="ORF">IZO911_LOCUS16010</name>
</gene>
<name>A0A814ET84_9BILA</name>
<proteinExistence type="predicted"/>
<comment type="caution">
    <text evidence="2">The sequence shown here is derived from an EMBL/GenBank/DDBJ whole genome shotgun (WGS) entry which is preliminary data.</text>
</comment>
<dbReference type="InterPro" id="IPR001242">
    <property type="entry name" value="Condensation_dom"/>
</dbReference>
<dbReference type="PANTHER" id="PTHR45527">
    <property type="entry name" value="NONRIBOSOMAL PEPTIDE SYNTHETASE"/>
    <property type="match status" value="1"/>
</dbReference>